<dbReference type="Proteomes" id="UP001163739">
    <property type="component" value="Chromosome"/>
</dbReference>
<accession>A0ABY6N472</accession>
<evidence type="ECO:0000313" key="3">
    <source>
        <dbReference type="Proteomes" id="UP001163739"/>
    </source>
</evidence>
<sequence length="162" mass="17398">MLIKEFIALPLMLTTLLSANSLADLTLLSDSELAQSTAQNGLISSSFGSTPFSQSVIERDSRYIESKKVESLYLSSKVLAERGLYFSELNHPTIADNAQLAEQLERSLLTLSTLISSSVTMSGLLPVLGFPISVGVSVAPEAFDVQVNGVNIDISMDVTINK</sequence>
<evidence type="ECO:0000256" key="1">
    <source>
        <dbReference type="SAM" id="SignalP"/>
    </source>
</evidence>
<proteinExistence type="predicted"/>
<name>A0ABY6N472_9ALTE</name>
<keyword evidence="3" id="KW-1185">Reference proteome</keyword>
<organism evidence="2 3">
    <name type="scientific">Alkalimarinus alittae</name>
    <dbReference type="NCBI Taxonomy" id="2961619"/>
    <lineage>
        <taxon>Bacteria</taxon>
        <taxon>Pseudomonadati</taxon>
        <taxon>Pseudomonadota</taxon>
        <taxon>Gammaproteobacteria</taxon>
        <taxon>Alteromonadales</taxon>
        <taxon>Alteromonadaceae</taxon>
        <taxon>Alkalimarinus</taxon>
    </lineage>
</organism>
<evidence type="ECO:0000313" key="2">
    <source>
        <dbReference type="EMBL" id="UZE96884.1"/>
    </source>
</evidence>
<keyword evidence="1" id="KW-0732">Signal</keyword>
<gene>
    <name evidence="2" type="ORF">NKI27_03795</name>
</gene>
<dbReference type="EMBL" id="CP100390">
    <property type="protein sequence ID" value="UZE96884.1"/>
    <property type="molecule type" value="Genomic_DNA"/>
</dbReference>
<reference evidence="2" key="1">
    <citation type="submission" date="2022-06" db="EMBL/GenBank/DDBJ databases">
        <title>Alkalimarinus sp. nov., isolated from gut of a Alitta virens.</title>
        <authorList>
            <person name="Yang A.I."/>
            <person name="Shin N.-R."/>
        </authorList>
    </citation>
    <scope>NUCLEOTIDE SEQUENCE</scope>
    <source>
        <strain evidence="2">A2M4</strain>
    </source>
</reference>
<dbReference type="RefSeq" id="WP_265048369.1">
    <property type="nucleotide sequence ID" value="NZ_CP100390.1"/>
</dbReference>
<protein>
    <submittedName>
        <fullName evidence="2">Uncharacterized protein</fullName>
    </submittedName>
</protein>
<feature type="chain" id="PRO_5046565486" evidence="1">
    <location>
        <begin position="24"/>
        <end position="162"/>
    </location>
</feature>
<feature type="signal peptide" evidence="1">
    <location>
        <begin position="1"/>
        <end position="23"/>
    </location>
</feature>